<evidence type="ECO:0000259" key="5">
    <source>
        <dbReference type="PROSITE" id="PS50048"/>
    </source>
</evidence>
<dbReference type="PANTHER" id="PTHR31001:SF49">
    <property type="entry name" value="ZN(II)2CYS6 TRANSCRIPTION FACTOR (EUROFUNG)"/>
    <property type="match status" value="1"/>
</dbReference>
<keyword evidence="2" id="KW-0479">Metal-binding</keyword>
<feature type="region of interest" description="Disordered" evidence="4">
    <location>
        <begin position="43"/>
        <end position="70"/>
    </location>
</feature>
<dbReference type="PROSITE" id="PS00463">
    <property type="entry name" value="ZN2_CY6_FUNGAL_1"/>
    <property type="match status" value="1"/>
</dbReference>
<dbReference type="PROSITE" id="PS50048">
    <property type="entry name" value="ZN2_CY6_FUNGAL_2"/>
    <property type="match status" value="1"/>
</dbReference>
<dbReference type="SMART" id="SM00066">
    <property type="entry name" value="GAL4"/>
    <property type="match status" value="1"/>
</dbReference>
<dbReference type="SMART" id="SM00906">
    <property type="entry name" value="Fungal_trans"/>
    <property type="match status" value="1"/>
</dbReference>
<dbReference type="Pfam" id="PF00172">
    <property type="entry name" value="Zn_clus"/>
    <property type="match status" value="1"/>
</dbReference>
<protein>
    <recommendedName>
        <fullName evidence="5">Zn(2)-C6 fungal-type domain-containing protein</fullName>
    </recommendedName>
</protein>
<keyword evidence="7" id="KW-1185">Reference proteome</keyword>
<organism evidence="6 7">
    <name type="scientific">Sporothrix eucalyptigena</name>
    <dbReference type="NCBI Taxonomy" id="1812306"/>
    <lineage>
        <taxon>Eukaryota</taxon>
        <taxon>Fungi</taxon>
        <taxon>Dikarya</taxon>
        <taxon>Ascomycota</taxon>
        <taxon>Pezizomycotina</taxon>
        <taxon>Sordariomycetes</taxon>
        <taxon>Sordariomycetidae</taxon>
        <taxon>Ophiostomatales</taxon>
        <taxon>Ophiostomataceae</taxon>
        <taxon>Sporothrix</taxon>
    </lineage>
</organism>
<keyword evidence="3" id="KW-0539">Nucleus</keyword>
<accession>A0ABP0AYV9</accession>
<dbReference type="EMBL" id="CAWUHD010000009">
    <property type="protein sequence ID" value="CAK7212488.1"/>
    <property type="molecule type" value="Genomic_DNA"/>
</dbReference>
<dbReference type="Pfam" id="PF04082">
    <property type="entry name" value="Fungal_trans"/>
    <property type="match status" value="1"/>
</dbReference>
<dbReference type="CDD" id="cd00067">
    <property type="entry name" value="GAL4"/>
    <property type="match status" value="1"/>
</dbReference>
<dbReference type="Proteomes" id="UP001642482">
    <property type="component" value="Unassembled WGS sequence"/>
</dbReference>
<reference evidence="6 7" key="1">
    <citation type="submission" date="2024-01" db="EMBL/GenBank/DDBJ databases">
        <authorList>
            <person name="Allen C."/>
            <person name="Tagirdzhanova G."/>
        </authorList>
    </citation>
    <scope>NUCLEOTIDE SEQUENCE [LARGE SCALE GENOMIC DNA]</scope>
</reference>
<comment type="subcellular location">
    <subcellularLocation>
        <location evidence="1">Nucleus</location>
    </subcellularLocation>
</comment>
<dbReference type="CDD" id="cd12148">
    <property type="entry name" value="fungal_TF_MHR"/>
    <property type="match status" value="1"/>
</dbReference>
<name>A0ABP0AYV9_9PEZI</name>
<evidence type="ECO:0000313" key="6">
    <source>
        <dbReference type="EMBL" id="CAK7212488.1"/>
    </source>
</evidence>
<evidence type="ECO:0000256" key="1">
    <source>
        <dbReference type="ARBA" id="ARBA00004123"/>
    </source>
</evidence>
<evidence type="ECO:0000256" key="2">
    <source>
        <dbReference type="ARBA" id="ARBA00022723"/>
    </source>
</evidence>
<dbReference type="Gene3D" id="4.10.240.10">
    <property type="entry name" value="Zn(2)-C6 fungal-type DNA-binding domain"/>
    <property type="match status" value="1"/>
</dbReference>
<evidence type="ECO:0000256" key="4">
    <source>
        <dbReference type="SAM" id="MobiDB-lite"/>
    </source>
</evidence>
<dbReference type="SUPFAM" id="SSF57701">
    <property type="entry name" value="Zn2/Cys6 DNA-binding domain"/>
    <property type="match status" value="1"/>
</dbReference>
<feature type="compositionally biased region" description="Polar residues" evidence="4">
    <location>
        <begin position="101"/>
        <end position="113"/>
    </location>
</feature>
<evidence type="ECO:0000313" key="7">
    <source>
        <dbReference type="Proteomes" id="UP001642482"/>
    </source>
</evidence>
<feature type="compositionally biased region" description="Low complexity" evidence="4">
    <location>
        <begin position="58"/>
        <end position="70"/>
    </location>
</feature>
<proteinExistence type="predicted"/>
<dbReference type="PANTHER" id="PTHR31001">
    <property type="entry name" value="UNCHARACTERIZED TRANSCRIPTIONAL REGULATORY PROTEIN"/>
    <property type="match status" value="1"/>
</dbReference>
<gene>
    <name evidence="6" type="ORF">SEUCBS140593_001520</name>
</gene>
<dbReference type="InterPro" id="IPR050613">
    <property type="entry name" value="Sec_Metabolite_Reg"/>
</dbReference>
<feature type="region of interest" description="Disordered" evidence="4">
    <location>
        <begin position="92"/>
        <end position="113"/>
    </location>
</feature>
<comment type="caution">
    <text evidence="6">The sequence shown here is derived from an EMBL/GenBank/DDBJ whole genome shotgun (WGS) entry which is preliminary data.</text>
</comment>
<sequence length="751" mass="83175">MTEAKVEKRNRPPKSCEPCRVRKLKCNRELPCDSCTRRDKTALCQYAPNADRTEKKSGGSSNASGSIKSVGSRLKRLEDMILKMAANPAVSAATGKEETVNPGTDNNSSINKPMNTPALVDSRPSDNAAPVVEGNLVTYAATESLGSGQLDNGHTNYIDSSHWSSLLEEIKELREQLDPGTEDEQPPTSVTTGGSIDWTPQEDAFAEVVFAKSSQTLGELLHDLPPRPVCDRLISYYFRIGHSVMPVLHPVQFQEEYASFWNAPPEAPPLWVALLFAILGASSGLFRMSRYEQVAGIPTPEAMAEKSRQCLVLGSYVTVDKYSIEAMLVLLQGHYFYVSESGDSSHDGDSASRLWFLMGMIIRLAVRRGYHRDPSKLPSTRLSPFEAEMRRRVWVGISQVDSLMSYQLGLPSMIPADYCDTELPRNLECTDLHPGITVLPPSRPTSDTTSILYSIVKSTIMSGFRAVIGLTRSLAPRPYNETVALDESLRKAYRELPVNYQYKPLSQSLIDNPSIIMNRTTIEMLYLKSIIVLHRKYLTAAHDWHHESQRTMYAPSRHACLTAACTVLDRQVELSQATRDGGLLSDSQWMISALTVNDFILATVVICLDLTLCVQQGQFSGSSSTDALAERCLSSIRATYPLWLEASVNYSEARSAADAIESTIRRVEAAQKQPAVNHGQSGQSTAMADNLTWSEQDGPMSTMDVTDDLADMDFINWAFLDNNCHDPLNEDMDLTSWMQDATKASGFMDPF</sequence>
<feature type="region of interest" description="Disordered" evidence="4">
    <location>
        <begin position="176"/>
        <end position="197"/>
    </location>
</feature>
<evidence type="ECO:0000256" key="3">
    <source>
        <dbReference type="ARBA" id="ARBA00023242"/>
    </source>
</evidence>
<dbReference type="InterPro" id="IPR036864">
    <property type="entry name" value="Zn2-C6_fun-type_DNA-bd_sf"/>
</dbReference>
<dbReference type="InterPro" id="IPR001138">
    <property type="entry name" value="Zn2Cys6_DnaBD"/>
</dbReference>
<dbReference type="InterPro" id="IPR007219">
    <property type="entry name" value="XnlR_reg_dom"/>
</dbReference>
<feature type="domain" description="Zn(2)-C6 fungal-type" evidence="5">
    <location>
        <begin position="15"/>
        <end position="46"/>
    </location>
</feature>